<protein>
    <submittedName>
        <fullName evidence="1">Uncharacterized protein</fullName>
    </submittedName>
</protein>
<accession>A0A842JMF7</accession>
<gene>
    <name evidence="1" type="ORF">H7313_13715</name>
</gene>
<dbReference type="RefSeq" id="WP_080142804.1">
    <property type="nucleotide sequence ID" value="NZ_JACMSE010000013.1"/>
</dbReference>
<dbReference type="Proteomes" id="UP000587396">
    <property type="component" value="Unassembled WGS sequence"/>
</dbReference>
<comment type="caution">
    <text evidence="1">The sequence shown here is derived from an EMBL/GenBank/DDBJ whole genome shotgun (WGS) entry which is preliminary data.</text>
</comment>
<evidence type="ECO:0000313" key="1">
    <source>
        <dbReference type="EMBL" id="MBC2890390.1"/>
    </source>
</evidence>
<reference evidence="1 2" key="1">
    <citation type="submission" date="2020-08" db="EMBL/GenBank/DDBJ databases">
        <authorList>
            <person name="Liu C."/>
            <person name="Sun Q."/>
        </authorList>
    </citation>
    <scope>NUCLEOTIDE SEQUENCE [LARGE SCALE GENOMIC DNA]</scope>
    <source>
        <strain evidence="1 2">N22</strain>
    </source>
</reference>
<organism evidence="1 2">
    <name type="scientific">Gordonibacter massiliensis</name>
    <name type="common">ex Traore et al. 2017</name>
    <dbReference type="NCBI Taxonomy" id="1841863"/>
    <lineage>
        <taxon>Bacteria</taxon>
        <taxon>Bacillati</taxon>
        <taxon>Actinomycetota</taxon>
        <taxon>Coriobacteriia</taxon>
        <taxon>Eggerthellales</taxon>
        <taxon>Eggerthellaceae</taxon>
        <taxon>Gordonibacter</taxon>
    </lineage>
</organism>
<proteinExistence type="predicted"/>
<keyword evidence="2" id="KW-1185">Reference proteome</keyword>
<evidence type="ECO:0000313" key="2">
    <source>
        <dbReference type="Proteomes" id="UP000587396"/>
    </source>
</evidence>
<sequence>MAQQFENDFGGQVAEKLMHVDVRIAGVNKREVTQLEREQGRIDWKDRNSANMKKIAEHEVTPIYQ</sequence>
<dbReference type="AlphaFoldDB" id="A0A842JMF7"/>
<dbReference type="EMBL" id="JACMSE010000013">
    <property type="protein sequence ID" value="MBC2890390.1"/>
    <property type="molecule type" value="Genomic_DNA"/>
</dbReference>
<name>A0A842JMF7_9ACTN</name>